<reference evidence="8 9" key="1">
    <citation type="journal article" date="2023" name="Microbiol. Resour. Announc.">
        <title>Complete Genome Sequence of Imperialibacter roseus strain P4T.</title>
        <authorList>
            <person name="Tizabi D.R."/>
            <person name="Bachvaroff T."/>
            <person name="Hill R.T."/>
        </authorList>
    </citation>
    <scope>NUCLEOTIDE SEQUENCE [LARGE SCALE GENOMIC DNA]</scope>
    <source>
        <strain evidence="8 9">P4T</strain>
    </source>
</reference>
<feature type="transmembrane region" description="Helical" evidence="7">
    <location>
        <begin position="63"/>
        <end position="79"/>
    </location>
</feature>
<organism evidence="8 9">
    <name type="scientific">Imperialibacter roseus</name>
    <dbReference type="NCBI Taxonomy" id="1324217"/>
    <lineage>
        <taxon>Bacteria</taxon>
        <taxon>Pseudomonadati</taxon>
        <taxon>Bacteroidota</taxon>
        <taxon>Cytophagia</taxon>
        <taxon>Cytophagales</taxon>
        <taxon>Flammeovirgaceae</taxon>
        <taxon>Imperialibacter</taxon>
    </lineage>
</organism>
<dbReference type="CDD" id="cd06854">
    <property type="entry name" value="GT_WbpL_WbcO_like"/>
    <property type="match status" value="1"/>
</dbReference>
<keyword evidence="4 7" id="KW-0812">Transmembrane</keyword>
<dbReference type="InterPro" id="IPR000715">
    <property type="entry name" value="Glycosyl_transferase_4"/>
</dbReference>
<sequence length="317" mass="35903">MNYIALAFLLVLLLLIYFRVAVKVKIFDTPNLRSSHGQLTIRGGGIVFPLSIIVWFFWENNVYLLFTSGLVLISVVSFIDDIHSISAAKRLVFQILAAFLLLYQIPYFESNILVGALALIVCVGWINSFNFMDGINGITALYSLVSLSTFYFLNSTYLIIEPDFIEFVIISGLVFSYFNVRKTASTFAGDIGSVSMAFILTFLLLSFVMATNNWYYILFFLVYGIDAGVTVCERLLRGENIFKPHRTHLYQYLANEKGIPHIRVALIYAGTQLITNVLLVFFFPAEREYSLLVIAGIIFLAVCLYLLLKRRTILSLS</sequence>
<feature type="transmembrane region" description="Helical" evidence="7">
    <location>
        <begin position="39"/>
        <end position="57"/>
    </location>
</feature>
<keyword evidence="5 7" id="KW-1133">Transmembrane helix</keyword>
<evidence type="ECO:0000256" key="5">
    <source>
        <dbReference type="ARBA" id="ARBA00022989"/>
    </source>
</evidence>
<feature type="transmembrane region" description="Helical" evidence="7">
    <location>
        <begin position="112"/>
        <end position="132"/>
    </location>
</feature>
<protein>
    <submittedName>
        <fullName evidence="8">Glycosyltransferase family 4 protein</fullName>
    </submittedName>
</protein>
<evidence type="ECO:0000256" key="6">
    <source>
        <dbReference type="ARBA" id="ARBA00023136"/>
    </source>
</evidence>
<feature type="transmembrane region" description="Helical" evidence="7">
    <location>
        <begin position="214"/>
        <end position="236"/>
    </location>
</feature>
<dbReference type="PANTHER" id="PTHR22926:SF3">
    <property type="entry name" value="UNDECAPRENYL-PHOSPHATE ALPHA-N-ACETYLGLUCOSAMINYL 1-PHOSPHATE TRANSFERASE"/>
    <property type="match status" value="1"/>
</dbReference>
<proteinExistence type="predicted"/>
<evidence type="ECO:0000256" key="3">
    <source>
        <dbReference type="ARBA" id="ARBA00022679"/>
    </source>
</evidence>
<comment type="subcellular location">
    <subcellularLocation>
        <location evidence="1">Cell membrane</location>
        <topology evidence="1">Multi-pass membrane protein</topology>
    </subcellularLocation>
</comment>
<keyword evidence="2" id="KW-1003">Cell membrane</keyword>
<accession>A0ABZ0IMK7</accession>
<feature type="transmembrane region" description="Helical" evidence="7">
    <location>
        <begin position="139"/>
        <end position="158"/>
    </location>
</feature>
<evidence type="ECO:0000256" key="4">
    <source>
        <dbReference type="ARBA" id="ARBA00022692"/>
    </source>
</evidence>
<gene>
    <name evidence="8" type="ORF">RT717_24645</name>
</gene>
<feature type="transmembrane region" description="Helical" evidence="7">
    <location>
        <begin position="265"/>
        <end position="283"/>
    </location>
</feature>
<keyword evidence="3" id="KW-0808">Transferase</keyword>
<keyword evidence="6 7" id="KW-0472">Membrane</keyword>
<evidence type="ECO:0000256" key="2">
    <source>
        <dbReference type="ARBA" id="ARBA00022475"/>
    </source>
</evidence>
<dbReference type="EMBL" id="CP136051">
    <property type="protein sequence ID" value="WOK06268.1"/>
    <property type="molecule type" value="Genomic_DNA"/>
</dbReference>
<feature type="transmembrane region" description="Helical" evidence="7">
    <location>
        <begin position="6"/>
        <end position="27"/>
    </location>
</feature>
<feature type="transmembrane region" description="Helical" evidence="7">
    <location>
        <begin position="289"/>
        <end position="308"/>
    </location>
</feature>
<feature type="transmembrane region" description="Helical" evidence="7">
    <location>
        <begin position="187"/>
        <end position="208"/>
    </location>
</feature>
<dbReference type="RefSeq" id="WP_317488995.1">
    <property type="nucleotide sequence ID" value="NZ_CP136051.1"/>
</dbReference>
<evidence type="ECO:0000256" key="7">
    <source>
        <dbReference type="SAM" id="Phobius"/>
    </source>
</evidence>
<feature type="transmembrane region" description="Helical" evidence="7">
    <location>
        <begin position="91"/>
        <end position="106"/>
    </location>
</feature>
<evidence type="ECO:0000313" key="8">
    <source>
        <dbReference type="EMBL" id="WOK06268.1"/>
    </source>
</evidence>
<name>A0ABZ0IMK7_9BACT</name>
<keyword evidence="9" id="KW-1185">Reference proteome</keyword>
<feature type="transmembrane region" description="Helical" evidence="7">
    <location>
        <begin position="164"/>
        <end position="180"/>
    </location>
</feature>
<dbReference type="Pfam" id="PF00953">
    <property type="entry name" value="Glycos_transf_4"/>
    <property type="match status" value="1"/>
</dbReference>
<dbReference type="Proteomes" id="UP001302349">
    <property type="component" value="Chromosome"/>
</dbReference>
<evidence type="ECO:0000313" key="9">
    <source>
        <dbReference type="Proteomes" id="UP001302349"/>
    </source>
</evidence>
<dbReference type="PANTHER" id="PTHR22926">
    <property type="entry name" value="PHOSPHO-N-ACETYLMURAMOYL-PENTAPEPTIDE-TRANSFERASE"/>
    <property type="match status" value="1"/>
</dbReference>
<evidence type="ECO:0000256" key="1">
    <source>
        <dbReference type="ARBA" id="ARBA00004651"/>
    </source>
</evidence>